<organism evidence="1 2">
    <name type="scientific">Sphingomonas panacisoli</name>
    <dbReference type="NCBI Taxonomy" id="1813879"/>
    <lineage>
        <taxon>Bacteria</taxon>
        <taxon>Pseudomonadati</taxon>
        <taxon>Pseudomonadota</taxon>
        <taxon>Alphaproteobacteria</taxon>
        <taxon>Sphingomonadales</taxon>
        <taxon>Sphingomonadaceae</taxon>
        <taxon>Sphingomonas</taxon>
    </lineage>
</organism>
<gene>
    <name evidence="1" type="ORF">FPZ24_00295</name>
</gene>
<dbReference type="Proteomes" id="UP000315673">
    <property type="component" value="Chromosome"/>
</dbReference>
<accession>A0A5B8LD89</accession>
<protein>
    <submittedName>
        <fullName evidence="1">Uncharacterized protein</fullName>
    </submittedName>
</protein>
<dbReference type="RefSeq" id="WP_146569185.1">
    <property type="nucleotide sequence ID" value="NZ_CP042306.1"/>
</dbReference>
<name>A0A5B8LD89_9SPHN</name>
<dbReference type="AlphaFoldDB" id="A0A5B8LD89"/>
<dbReference type="EMBL" id="CP042306">
    <property type="protein sequence ID" value="QDZ06101.1"/>
    <property type="molecule type" value="Genomic_DNA"/>
</dbReference>
<reference evidence="1 2" key="1">
    <citation type="submission" date="2019-07" db="EMBL/GenBank/DDBJ databases">
        <title>Full genome sequence of Sphingomonas sp. 4R-6-7(HKS19).</title>
        <authorList>
            <person name="Im W.-T."/>
        </authorList>
    </citation>
    <scope>NUCLEOTIDE SEQUENCE [LARGE SCALE GENOMIC DNA]</scope>
    <source>
        <strain evidence="1 2">HKS19</strain>
    </source>
</reference>
<evidence type="ECO:0000313" key="2">
    <source>
        <dbReference type="Proteomes" id="UP000315673"/>
    </source>
</evidence>
<dbReference type="KEGG" id="spai:FPZ24_00295"/>
<sequence>MGVQEYDLAAACAKLNMMAGHARPADLAGAVDAIRAMAQSQGRLPVVAVARAIEAALARGERGVAVQGWIAMLSEAVGCDRSDADCTSIYLAAGAVRLAY</sequence>
<proteinExistence type="predicted"/>
<evidence type="ECO:0000313" key="1">
    <source>
        <dbReference type="EMBL" id="QDZ06101.1"/>
    </source>
</evidence>
<keyword evidence="2" id="KW-1185">Reference proteome</keyword>
<dbReference type="OrthoDB" id="7583078at2"/>